<evidence type="ECO:0000259" key="14">
    <source>
        <dbReference type="Pfam" id="PF01435"/>
    </source>
</evidence>
<evidence type="ECO:0000256" key="3">
    <source>
        <dbReference type="ARBA" id="ARBA00022475"/>
    </source>
</evidence>
<keyword evidence="4" id="KW-0645">Protease</keyword>
<organism evidence="15 16">
    <name type="scientific">Streptomyces beihaiensis</name>
    <dbReference type="NCBI Taxonomy" id="2984495"/>
    <lineage>
        <taxon>Bacteria</taxon>
        <taxon>Bacillati</taxon>
        <taxon>Actinomycetota</taxon>
        <taxon>Actinomycetes</taxon>
        <taxon>Kitasatosporales</taxon>
        <taxon>Streptomycetaceae</taxon>
        <taxon>Streptomyces</taxon>
    </lineage>
</organism>
<keyword evidence="16" id="KW-1185">Reference proteome</keyword>
<keyword evidence="9 13" id="KW-1133">Transmembrane helix</keyword>
<evidence type="ECO:0000256" key="5">
    <source>
        <dbReference type="ARBA" id="ARBA00022692"/>
    </source>
</evidence>
<evidence type="ECO:0000256" key="4">
    <source>
        <dbReference type="ARBA" id="ARBA00022670"/>
    </source>
</evidence>
<dbReference type="InterPro" id="IPR001915">
    <property type="entry name" value="Peptidase_M48"/>
</dbReference>
<dbReference type="Pfam" id="PF01435">
    <property type="entry name" value="Peptidase_M48"/>
    <property type="match status" value="1"/>
</dbReference>
<evidence type="ECO:0000256" key="10">
    <source>
        <dbReference type="ARBA" id="ARBA00023049"/>
    </source>
</evidence>
<name>A0ABT3TQX8_9ACTN</name>
<dbReference type="EMBL" id="JAPHNL010000050">
    <property type="protein sequence ID" value="MCX3059452.1"/>
    <property type="molecule type" value="Genomic_DNA"/>
</dbReference>
<evidence type="ECO:0000256" key="6">
    <source>
        <dbReference type="ARBA" id="ARBA00022723"/>
    </source>
</evidence>
<feature type="domain" description="Peptidase M48" evidence="14">
    <location>
        <begin position="84"/>
        <end position="338"/>
    </location>
</feature>
<sequence>MGSTLRAARALILLLGFYLIGFILLGALGALDWGLVSGGHVGVGVMKLVILSVIVAIPVVQGLFVIRSPKFEPPAGVRVDEHAEPRLWAAVRRLAEQTGTRAPDEIYLVAEVNAAVHEESRLLGLRSGRRVLLIGVPLLTGLDEAQLMGVLAHEFGHYSNADTRLGAINRRGFEQISRTVTTLMGRAEAKRAQKTADGEASPDADSGQAGLSYRLAAKPFIWYGAFYVRSMRGAMRRAEFAADHTAARIAGRDAVASALREIPVLDTAFGFYLNSYATLGTGAGLLPPPGEFYGGLRHLLSARHDELDKLRRELPQEEPSPYDTHPPIAERVARIEQLADDGRAATASGPGTGLLADPAAAFAAVEQVSLTPRALAMRRAEDWPQLVHASMTTYAANSAEPLREAVRAVRGGDGSLADTLAAVDAGTLWQIADHLPKSEEAAAATGRAAREFARPRLRAMLSALVTGELIGQGAARFELSWTGPAELRMADGLAERVEQALDAAVADVPDTSGLRQTLAVSA</sequence>
<keyword evidence="11 13" id="KW-0472">Membrane</keyword>
<keyword evidence="5 13" id="KW-0812">Transmembrane</keyword>
<dbReference type="RefSeq" id="WP_266597261.1">
    <property type="nucleotide sequence ID" value="NZ_JAPHNL010000050.1"/>
</dbReference>
<comment type="cofactor">
    <cofactor evidence="1">
        <name>Zn(2+)</name>
        <dbReference type="ChEBI" id="CHEBI:29105"/>
    </cofactor>
</comment>
<dbReference type="PANTHER" id="PTHR43221">
    <property type="entry name" value="PROTEASE HTPX"/>
    <property type="match status" value="1"/>
</dbReference>
<keyword evidence="8" id="KW-0862">Zinc</keyword>
<accession>A0ABT3TQX8</accession>
<gene>
    <name evidence="15" type="ORF">OFY01_06660</name>
</gene>
<evidence type="ECO:0000256" key="13">
    <source>
        <dbReference type="SAM" id="Phobius"/>
    </source>
</evidence>
<feature type="transmembrane region" description="Helical" evidence="13">
    <location>
        <begin position="48"/>
        <end position="66"/>
    </location>
</feature>
<keyword evidence="3" id="KW-1003">Cell membrane</keyword>
<dbReference type="Proteomes" id="UP001163064">
    <property type="component" value="Unassembled WGS sequence"/>
</dbReference>
<feature type="compositionally biased region" description="Basic and acidic residues" evidence="12">
    <location>
        <begin position="187"/>
        <end position="197"/>
    </location>
</feature>
<evidence type="ECO:0000256" key="11">
    <source>
        <dbReference type="ARBA" id="ARBA00023136"/>
    </source>
</evidence>
<comment type="caution">
    <text evidence="15">The sequence shown here is derived from an EMBL/GenBank/DDBJ whole genome shotgun (WGS) entry which is preliminary data.</text>
</comment>
<keyword evidence="7" id="KW-0378">Hydrolase</keyword>
<evidence type="ECO:0000256" key="8">
    <source>
        <dbReference type="ARBA" id="ARBA00022833"/>
    </source>
</evidence>
<evidence type="ECO:0000256" key="2">
    <source>
        <dbReference type="ARBA" id="ARBA00004651"/>
    </source>
</evidence>
<feature type="transmembrane region" description="Helical" evidence="13">
    <location>
        <begin position="12"/>
        <end position="36"/>
    </location>
</feature>
<evidence type="ECO:0000313" key="16">
    <source>
        <dbReference type="Proteomes" id="UP001163064"/>
    </source>
</evidence>
<dbReference type="CDD" id="cd07328">
    <property type="entry name" value="M48_Ste24p_like"/>
    <property type="match status" value="1"/>
</dbReference>
<comment type="subcellular location">
    <subcellularLocation>
        <location evidence="2">Cell membrane</location>
        <topology evidence="2">Multi-pass membrane protein</topology>
    </subcellularLocation>
</comment>
<protein>
    <submittedName>
        <fullName evidence="15">M48 family metallopeptidase</fullName>
    </submittedName>
</protein>
<evidence type="ECO:0000313" key="15">
    <source>
        <dbReference type="EMBL" id="MCX3059452.1"/>
    </source>
</evidence>
<evidence type="ECO:0000256" key="7">
    <source>
        <dbReference type="ARBA" id="ARBA00022801"/>
    </source>
</evidence>
<reference evidence="15" key="1">
    <citation type="submission" date="2022-10" db="EMBL/GenBank/DDBJ databases">
        <title>Streptomyces beihaiensis sp. nov., a chitin degrading actinobacterium, isolated from shrimp pond soil.</title>
        <authorList>
            <person name="Xie J."/>
            <person name="Shen N."/>
        </authorList>
    </citation>
    <scope>NUCLEOTIDE SEQUENCE</scope>
    <source>
        <strain evidence="15">GXMU-J5</strain>
    </source>
</reference>
<evidence type="ECO:0000256" key="1">
    <source>
        <dbReference type="ARBA" id="ARBA00001947"/>
    </source>
</evidence>
<dbReference type="PANTHER" id="PTHR43221:SF1">
    <property type="entry name" value="PROTEASE HTPX"/>
    <property type="match status" value="1"/>
</dbReference>
<keyword evidence="10" id="KW-0482">Metalloprotease</keyword>
<keyword evidence="6" id="KW-0479">Metal-binding</keyword>
<dbReference type="InterPro" id="IPR050083">
    <property type="entry name" value="HtpX_protease"/>
</dbReference>
<proteinExistence type="predicted"/>
<evidence type="ECO:0000256" key="12">
    <source>
        <dbReference type="SAM" id="MobiDB-lite"/>
    </source>
</evidence>
<dbReference type="Gene3D" id="3.30.2010.10">
    <property type="entry name" value="Metalloproteases ('zincins'), catalytic domain"/>
    <property type="match status" value="1"/>
</dbReference>
<feature type="region of interest" description="Disordered" evidence="12">
    <location>
        <begin position="187"/>
        <end position="206"/>
    </location>
</feature>
<evidence type="ECO:0000256" key="9">
    <source>
        <dbReference type="ARBA" id="ARBA00022989"/>
    </source>
</evidence>